<dbReference type="InterPro" id="IPR007167">
    <property type="entry name" value="Fe-transptr_FeoA-like"/>
</dbReference>
<evidence type="ECO:0000313" key="3">
    <source>
        <dbReference type="EMBL" id="SUB78226.1"/>
    </source>
</evidence>
<accession>A0A379DIR2</accession>
<dbReference type="PANTHER" id="PTHR33238:SF7">
    <property type="entry name" value="IRON-DEPENDENT TRANSCRIPTIONAL REGULATOR"/>
    <property type="match status" value="1"/>
</dbReference>
<dbReference type="Gene3D" id="1.10.10.10">
    <property type="entry name" value="Winged helix-like DNA-binding domain superfamily/Winged helix DNA-binding domain"/>
    <property type="match status" value="1"/>
</dbReference>
<evidence type="ECO:0000256" key="1">
    <source>
        <dbReference type="ARBA" id="ARBA00023004"/>
    </source>
</evidence>
<dbReference type="Proteomes" id="UP000254156">
    <property type="component" value="Unassembled WGS sequence"/>
</dbReference>
<dbReference type="Gene3D" id="2.30.30.90">
    <property type="match status" value="1"/>
</dbReference>
<dbReference type="SMART" id="SM00899">
    <property type="entry name" value="FeoA"/>
    <property type="match status" value="2"/>
</dbReference>
<name>A0A379DIR2_9PORP</name>
<dbReference type="SUPFAM" id="SSF50037">
    <property type="entry name" value="C-terminal domain of transcriptional repressors"/>
    <property type="match status" value="1"/>
</dbReference>
<dbReference type="InterPro" id="IPR050536">
    <property type="entry name" value="DtxR_MntR_Metal-Reg"/>
</dbReference>
<dbReference type="InterPro" id="IPR038157">
    <property type="entry name" value="FeoA_core_dom"/>
</dbReference>
<dbReference type="Pfam" id="PF02742">
    <property type="entry name" value="Fe_dep_repr_C"/>
    <property type="match status" value="1"/>
</dbReference>
<dbReference type="RefSeq" id="WP_018360737.1">
    <property type="nucleotide sequence ID" value="NZ_JASBZX010000010.1"/>
</dbReference>
<dbReference type="InterPro" id="IPR022689">
    <property type="entry name" value="Iron_dep_repressor"/>
</dbReference>
<dbReference type="InterPro" id="IPR008988">
    <property type="entry name" value="Transcriptional_repressor_C"/>
</dbReference>
<dbReference type="GO" id="GO:0046914">
    <property type="term" value="F:transition metal ion binding"/>
    <property type="evidence" value="ECO:0007669"/>
    <property type="project" value="InterPro"/>
</dbReference>
<gene>
    <name evidence="3" type="primary">ideR</name>
    <name evidence="4" type="ORF">NCTC11632_01290</name>
    <name evidence="3" type="ORF">NCTC13100_01379</name>
</gene>
<dbReference type="InterPro" id="IPR001367">
    <property type="entry name" value="Fe_dep_repressor"/>
</dbReference>
<dbReference type="SMART" id="SM00529">
    <property type="entry name" value="HTH_DTXR"/>
    <property type="match status" value="1"/>
</dbReference>
<proteinExistence type="predicted"/>
<dbReference type="AlphaFoldDB" id="A0A379DIR2"/>
<organism evidence="3 6">
    <name type="scientific">Porphyromonas macacae</name>
    <dbReference type="NCBI Taxonomy" id="28115"/>
    <lineage>
        <taxon>Bacteria</taxon>
        <taxon>Pseudomonadati</taxon>
        <taxon>Bacteroidota</taxon>
        <taxon>Bacteroidia</taxon>
        <taxon>Bacteroidales</taxon>
        <taxon>Porphyromonadaceae</taxon>
        <taxon>Porphyromonas</taxon>
    </lineage>
</organism>
<reference evidence="5 6" key="1">
    <citation type="submission" date="2018-06" db="EMBL/GenBank/DDBJ databases">
        <authorList>
            <consortium name="Pathogen Informatics"/>
            <person name="Doyle S."/>
        </authorList>
    </citation>
    <scope>NUCLEOTIDE SEQUENCE [LARGE SCALE GENOMIC DNA]</scope>
    <source>
        <strain evidence="4 5">NCTC11632</strain>
        <strain evidence="3 6">NCTC13100</strain>
    </source>
</reference>
<dbReference type="Proteomes" id="UP000254263">
    <property type="component" value="Unassembled WGS sequence"/>
</dbReference>
<dbReference type="Pfam" id="PF04023">
    <property type="entry name" value="FeoA"/>
    <property type="match status" value="2"/>
</dbReference>
<dbReference type="InterPro" id="IPR036421">
    <property type="entry name" value="Fe_dep_repressor_sf"/>
</dbReference>
<dbReference type="GO" id="GO:0003700">
    <property type="term" value="F:DNA-binding transcription factor activity"/>
    <property type="evidence" value="ECO:0007669"/>
    <property type="project" value="InterPro"/>
</dbReference>
<dbReference type="GO" id="GO:0046983">
    <property type="term" value="F:protein dimerization activity"/>
    <property type="evidence" value="ECO:0007669"/>
    <property type="project" value="InterPro"/>
</dbReference>
<evidence type="ECO:0000313" key="4">
    <source>
        <dbReference type="EMBL" id="SUB89191.1"/>
    </source>
</evidence>
<feature type="domain" description="Ferrous iron transporter FeoA-like" evidence="2">
    <location>
        <begin position="192"/>
        <end position="262"/>
    </location>
</feature>
<evidence type="ECO:0000313" key="6">
    <source>
        <dbReference type="Proteomes" id="UP000254263"/>
    </source>
</evidence>
<dbReference type="EMBL" id="UGTF01000002">
    <property type="protein sequence ID" value="SUB89191.1"/>
    <property type="molecule type" value="Genomic_DNA"/>
</dbReference>
<evidence type="ECO:0000259" key="2">
    <source>
        <dbReference type="SMART" id="SM00899"/>
    </source>
</evidence>
<sequence length="366" mass="41064">MSWIIITAIIIILALWWLINSTNTPKSGIKSSAEKISVQGPLKHIRSQKKRERLEDIIKDLYHEIAAGHEETKPIIDSLSQKLGVKVQKLNKDIDILREAGFVSSSSLELTSQGKEYALGLIRKHRLYERYLAEHSGYSPAEWHKVAHQMEHRVNLNELRVISEKLHNPQIDPHGDPIPSNENTNIEPENGLNIEELKPNEYLRILHLDDANAEILSKLAGIGLFPGALIRIISNNKDKGIGFLFQGEIFNITKREAMSLTFIHPSVLPQSNMPDIYGAFLPDAVKRLTSLPKDKSAVICGIDVNCRGSARRRLLDLGFVRGSKVSIYLQSPLGNPNAYLIRGSGIALRYDQARHILIDPQSLNPL</sequence>
<evidence type="ECO:0000313" key="5">
    <source>
        <dbReference type="Proteomes" id="UP000254156"/>
    </source>
</evidence>
<feature type="domain" description="Ferrous iron transporter FeoA-like" evidence="2">
    <location>
        <begin position="286"/>
        <end position="360"/>
    </location>
</feature>
<keyword evidence="1" id="KW-0408">Iron</keyword>
<dbReference type="PANTHER" id="PTHR33238">
    <property type="entry name" value="IRON (METAL) DEPENDENT REPRESSOR, DTXR FAMILY"/>
    <property type="match status" value="1"/>
</dbReference>
<dbReference type="SUPFAM" id="SSF47979">
    <property type="entry name" value="Iron-dependent repressor protein, dimerization domain"/>
    <property type="match status" value="1"/>
</dbReference>
<protein>
    <submittedName>
        <fullName evidence="3">Iron-dependent repressor IdeR</fullName>
    </submittedName>
</protein>
<dbReference type="InterPro" id="IPR036388">
    <property type="entry name" value="WH-like_DNA-bd_sf"/>
</dbReference>
<dbReference type="OrthoDB" id="9791355at2"/>
<dbReference type="EMBL" id="UGTI01000001">
    <property type="protein sequence ID" value="SUB78226.1"/>
    <property type="molecule type" value="Genomic_DNA"/>
</dbReference>